<keyword evidence="4" id="KW-0808">Transferase</keyword>
<dbReference type="Pfam" id="PF07730">
    <property type="entry name" value="HisKA_3"/>
    <property type="match status" value="1"/>
</dbReference>
<evidence type="ECO:0000256" key="8">
    <source>
        <dbReference type="ARBA" id="ARBA00023012"/>
    </source>
</evidence>
<dbReference type="GO" id="GO:0000155">
    <property type="term" value="F:phosphorelay sensor kinase activity"/>
    <property type="evidence" value="ECO:0007669"/>
    <property type="project" value="InterPro"/>
</dbReference>
<evidence type="ECO:0000256" key="1">
    <source>
        <dbReference type="ARBA" id="ARBA00000085"/>
    </source>
</evidence>
<dbReference type="EC" id="2.7.13.3" evidence="2"/>
<gene>
    <name evidence="13" type="ORF">AB2U05_01520</name>
</gene>
<feature type="transmembrane region" description="Helical" evidence="9">
    <location>
        <begin position="72"/>
        <end position="90"/>
    </location>
</feature>
<keyword evidence="3" id="KW-0597">Phosphoprotein</keyword>
<dbReference type="PANTHER" id="PTHR24421:SF10">
    <property type="entry name" value="NITRATE_NITRITE SENSOR PROTEIN NARQ"/>
    <property type="match status" value="1"/>
</dbReference>
<feature type="transmembrane region" description="Helical" evidence="9">
    <location>
        <begin position="119"/>
        <end position="139"/>
    </location>
</feature>
<evidence type="ECO:0000256" key="7">
    <source>
        <dbReference type="ARBA" id="ARBA00022840"/>
    </source>
</evidence>
<dbReference type="InterPro" id="IPR003594">
    <property type="entry name" value="HATPase_dom"/>
</dbReference>
<dbReference type="InterPro" id="IPR050482">
    <property type="entry name" value="Sensor_HK_TwoCompSys"/>
</dbReference>
<dbReference type="InterPro" id="IPR011712">
    <property type="entry name" value="Sig_transdc_His_kin_sub3_dim/P"/>
</dbReference>
<dbReference type="GO" id="GO:0005524">
    <property type="term" value="F:ATP binding"/>
    <property type="evidence" value="ECO:0007669"/>
    <property type="project" value="UniProtKB-KW"/>
</dbReference>
<evidence type="ECO:0000313" key="13">
    <source>
        <dbReference type="EMBL" id="XDQ77255.1"/>
    </source>
</evidence>
<keyword evidence="5" id="KW-0547">Nucleotide-binding</keyword>
<keyword evidence="7" id="KW-0067">ATP-binding</keyword>
<reference evidence="13" key="1">
    <citation type="submission" date="2024-07" db="EMBL/GenBank/DDBJ databases">
        <authorList>
            <person name="Yu S.T."/>
        </authorList>
    </citation>
    <scope>NUCLEOTIDE SEQUENCE</scope>
    <source>
        <strain evidence="13">Y1</strain>
    </source>
</reference>
<dbReference type="Gene3D" id="3.30.565.10">
    <property type="entry name" value="Histidine kinase-like ATPase, C-terminal domain"/>
    <property type="match status" value="1"/>
</dbReference>
<dbReference type="CDD" id="cd16917">
    <property type="entry name" value="HATPase_UhpB-NarQ-NarX-like"/>
    <property type="match status" value="1"/>
</dbReference>
<dbReference type="Pfam" id="PF02518">
    <property type="entry name" value="HATPase_c"/>
    <property type="match status" value="1"/>
</dbReference>
<protein>
    <recommendedName>
        <fullName evidence="2">histidine kinase</fullName>
        <ecNumber evidence="2">2.7.13.3</ecNumber>
    </recommendedName>
</protein>
<dbReference type="Pfam" id="PF23539">
    <property type="entry name" value="DUF7134"/>
    <property type="match status" value="1"/>
</dbReference>
<keyword evidence="8" id="KW-0902">Two-component regulatory system</keyword>
<dbReference type="AlphaFoldDB" id="A0AB39TFV7"/>
<dbReference type="RefSeq" id="WP_369182161.1">
    <property type="nucleotide sequence ID" value="NZ_CP163445.1"/>
</dbReference>
<keyword evidence="9" id="KW-0472">Membrane</keyword>
<evidence type="ECO:0000256" key="4">
    <source>
        <dbReference type="ARBA" id="ARBA00022679"/>
    </source>
</evidence>
<accession>A0AB39TFV7</accession>
<dbReference type="SUPFAM" id="SSF55874">
    <property type="entry name" value="ATPase domain of HSP90 chaperone/DNA topoisomerase II/histidine kinase"/>
    <property type="match status" value="1"/>
</dbReference>
<dbReference type="GO" id="GO:0046983">
    <property type="term" value="F:protein dimerization activity"/>
    <property type="evidence" value="ECO:0007669"/>
    <property type="project" value="InterPro"/>
</dbReference>
<evidence type="ECO:0000256" key="6">
    <source>
        <dbReference type="ARBA" id="ARBA00022777"/>
    </source>
</evidence>
<sequence>MSTVAQAQPAADRRRWLRSTRLQDAALALAVIVPEAFFFGDPVAPGTTWRKQLELVALCVPEFLALLYRRRLPVPAFAVVWAVAVCADLLTITTDFQFTPYFGVLVALYTLARDGGRSTGLAALAGALVPAGLAVWYTFDQLAVPGYRTAALIAGIAFYLPVTAATWGVGVWGRAVAEAAERDRRELARARDAVRHERTQIARELHDIVANAVAVMVLQAEAARAAGPAALPPGADDALGRIEEVGRGAMGELRRLLRLLRTADATVEAGAGRRGLADLAALLEGVRQAGVTVDLEVRGTPAHLDDSVDLTAYRLVQEAVTNVTKHAGPGSRAVVRIDWSDVLSLEVVDDGAGRPRTGPGRALSTGHGLLGLAERVALFGGELTVGPYHDGFRVAATLPLSPTPDPVPPG</sequence>
<organism evidence="13">
    <name type="scientific">Streptomyces sp. Y1</name>
    <dbReference type="NCBI Taxonomy" id="3238634"/>
    <lineage>
        <taxon>Bacteria</taxon>
        <taxon>Bacillati</taxon>
        <taxon>Actinomycetota</taxon>
        <taxon>Actinomycetes</taxon>
        <taxon>Kitasatosporales</taxon>
        <taxon>Streptomycetaceae</taxon>
        <taxon>Streptomyces</taxon>
    </lineage>
</organism>
<dbReference type="InterPro" id="IPR055558">
    <property type="entry name" value="DUF7134"/>
</dbReference>
<feature type="domain" description="DUF7134" evidence="12">
    <location>
        <begin position="15"/>
        <end position="173"/>
    </location>
</feature>
<name>A0AB39TFV7_9ACTN</name>
<dbReference type="GO" id="GO:0016020">
    <property type="term" value="C:membrane"/>
    <property type="evidence" value="ECO:0007669"/>
    <property type="project" value="InterPro"/>
</dbReference>
<feature type="transmembrane region" description="Helical" evidence="9">
    <location>
        <begin position="151"/>
        <end position="175"/>
    </location>
</feature>
<keyword evidence="9" id="KW-0812">Transmembrane</keyword>
<keyword evidence="6 13" id="KW-0418">Kinase</keyword>
<evidence type="ECO:0000256" key="3">
    <source>
        <dbReference type="ARBA" id="ARBA00022553"/>
    </source>
</evidence>
<evidence type="ECO:0000256" key="5">
    <source>
        <dbReference type="ARBA" id="ARBA00022741"/>
    </source>
</evidence>
<evidence type="ECO:0000259" key="10">
    <source>
        <dbReference type="Pfam" id="PF02518"/>
    </source>
</evidence>
<evidence type="ECO:0000256" key="9">
    <source>
        <dbReference type="SAM" id="Phobius"/>
    </source>
</evidence>
<comment type="catalytic activity">
    <reaction evidence="1">
        <text>ATP + protein L-histidine = ADP + protein N-phospho-L-histidine.</text>
        <dbReference type="EC" id="2.7.13.3"/>
    </reaction>
</comment>
<feature type="domain" description="Histidine kinase/HSP90-like ATPase" evidence="10">
    <location>
        <begin position="311"/>
        <end position="401"/>
    </location>
</feature>
<evidence type="ECO:0000256" key="2">
    <source>
        <dbReference type="ARBA" id="ARBA00012438"/>
    </source>
</evidence>
<evidence type="ECO:0000259" key="11">
    <source>
        <dbReference type="Pfam" id="PF07730"/>
    </source>
</evidence>
<feature type="domain" description="Signal transduction histidine kinase subgroup 3 dimerisation and phosphoacceptor" evidence="11">
    <location>
        <begin position="197"/>
        <end position="264"/>
    </location>
</feature>
<dbReference type="EMBL" id="CP163445">
    <property type="protein sequence ID" value="XDQ77255.1"/>
    <property type="molecule type" value="Genomic_DNA"/>
</dbReference>
<dbReference type="InterPro" id="IPR036890">
    <property type="entry name" value="HATPase_C_sf"/>
</dbReference>
<evidence type="ECO:0000259" key="12">
    <source>
        <dbReference type="Pfam" id="PF23539"/>
    </source>
</evidence>
<proteinExistence type="predicted"/>
<dbReference type="PANTHER" id="PTHR24421">
    <property type="entry name" value="NITRATE/NITRITE SENSOR PROTEIN NARX-RELATED"/>
    <property type="match status" value="1"/>
</dbReference>
<dbReference type="Gene3D" id="1.20.5.1930">
    <property type="match status" value="1"/>
</dbReference>
<keyword evidence="9" id="KW-1133">Transmembrane helix</keyword>